<proteinExistence type="predicted"/>
<dbReference type="KEGG" id="cbr:CBG_27756"/>
<protein>
    <submittedName>
        <fullName evidence="1">Protein CBG27756</fullName>
    </submittedName>
</protein>
<dbReference type="InParanoid" id="B6IFY0"/>
<evidence type="ECO:0000313" key="2">
    <source>
        <dbReference type="Proteomes" id="UP000008549"/>
    </source>
</evidence>
<reference evidence="1 2" key="1">
    <citation type="journal article" date="2003" name="PLoS Biol.">
        <title>The genome sequence of Caenorhabditis briggsae: a platform for comparative genomics.</title>
        <authorList>
            <person name="Stein L.D."/>
            <person name="Bao Z."/>
            <person name="Blasiar D."/>
            <person name="Blumenthal T."/>
            <person name="Brent M.R."/>
            <person name="Chen N."/>
            <person name="Chinwalla A."/>
            <person name="Clarke L."/>
            <person name="Clee C."/>
            <person name="Coghlan A."/>
            <person name="Coulson A."/>
            <person name="D'Eustachio P."/>
            <person name="Fitch D.H."/>
            <person name="Fulton L.A."/>
            <person name="Fulton R.E."/>
            <person name="Griffiths-Jones S."/>
            <person name="Harris T.W."/>
            <person name="Hillier L.W."/>
            <person name="Kamath R."/>
            <person name="Kuwabara P.E."/>
            <person name="Mardis E.R."/>
            <person name="Marra M.A."/>
            <person name="Miner T.L."/>
            <person name="Minx P."/>
            <person name="Mullikin J.C."/>
            <person name="Plumb R.W."/>
            <person name="Rogers J."/>
            <person name="Schein J.E."/>
            <person name="Sohrmann M."/>
            <person name="Spieth J."/>
            <person name="Stajich J.E."/>
            <person name="Wei C."/>
            <person name="Willey D."/>
            <person name="Wilson R.K."/>
            <person name="Durbin R."/>
            <person name="Waterston R.H."/>
        </authorList>
    </citation>
    <scope>NUCLEOTIDE SEQUENCE [LARGE SCALE GENOMIC DNA]</scope>
    <source>
        <strain evidence="1 2">AF16</strain>
    </source>
</reference>
<dbReference type="CTD" id="68919205"/>
<reference evidence="1 2" key="2">
    <citation type="journal article" date="2011" name="PLoS Genet.">
        <title>Caenorhabditis briggsae recombinant inbred line genotypes reveal inter-strain incompatibility and the evolution of recombination.</title>
        <authorList>
            <person name="Ross J.A."/>
            <person name="Koboldt D.C."/>
            <person name="Staisch J.E."/>
            <person name="Chamberlin H.M."/>
            <person name="Gupta B.P."/>
            <person name="Miller R.D."/>
            <person name="Baird S.E."/>
            <person name="Haag E.S."/>
        </authorList>
    </citation>
    <scope>NUCLEOTIDE SEQUENCE [LARGE SCALE GENOMIC DNA]</scope>
    <source>
        <strain evidence="1 2">AF16</strain>
    </source>
</reference>
<gene>
    <name evidence="1 3" type="ORF">CBG27756</name>
    <name evidence="1" type="ORF">CBG_27756</name>
</gene>
<organism evidence="1 2">
    <name type="scientific">Caenorhabditis briggsae</name>
    <dbReference type="NCBI Taxonomy" id="6238"/>
    <lineage>
        <taxon>Eukaryota</taxon>
        <taxon>Metazoa</taxon>
        <taxon>Ecdysozoa</taxon>
        <taxon>Nematoda</taxon>
        <taxon>Chromadorea</taxon>
        <taxon>Rhabditida</taxon>
        <taxon>Rhabditina</taxon>
        <taxon>Rhabditomorpha</taxon>
        <taxon>Rhabditoidea</taxon>
        <taxon>Rhabditidae</taxon>
        <taxon>Peloderinae</taxon>
        <taxon>Caenorhabditis</taxon>
    </lineage>
</organism>
<name>B6IFY0_CAEBR</name>
<sequence length="78" mass="9006">MVASVHSSHSKIFNFSWILKRIAKSKSVFQKDSSFKNGLRYRRDPCFRSYGGPNGSWSSSFRLFSPLAAEIFWNILID</sequence>
<dbReference type="RefSeq" id="XP_045098380.1">
    <property type="nucleotide sequence ID" value="XM_045239817.1"/>
</dbReference>
<dbReference type="WormBase" id="CBG27756">
    <property type="protein sequence ID" value="CBP28118"/>
    <property type="gene ID" value="WBGene00089170"/>
</dbReference>
<dbReference type="GeneID" id="68919205"/>
<dbReference type="HOGENOM" id="CLU_2624235_0_0_1"/>
<evidence type="ECO:0000313" key="1">
    <source>
        <dbReference type="EMBL" id="CAR98810.1"/>
    </source>
</evidence>
<dbReference type="AlphaFoldDB" id="B6IFY0"/>
<evidence type="ECO:0000313" key="3">
    <source>
        <dbReference type="WormBase" id="CBG27756"/>
    </source>
</evidence>
<dbReference type="Proteomes" id="UP000008549">
    <property type="component" value="Unassembled WGS sequence"/>
</dbReference>
<accession>B6IFY0</accession>
<dbReference type="EMBL" id="HE600917">
    <property type="protein sequence ID" value="CAR98810.1"/>
    <property type="molecule type" value="Genomic_DNA"/>
</dbReference>
<keyword evidence="2" id="KW-1185">Reference proteome</keyword>